<proteinExistence type="predicted"/>
<dbReference type="OrthoDB" id="2658167at2"/>
<sequence>MKKEIGVLMLLSAVLLSGCGSDEPVKLIEASENEEVRLYAVNETDDEVHGVTVEINGSQKNFDWNILNTGTKPQVFYTDLTGDSKEEAVIIINTGRGTELDTFDIHVINAEDLSEIKVQNHEEIVANQIETHVSKNADDTLDITVKTKEKEDNFDSNIELAPNYNQDELAFGGVVIYQVEHQKIILSLGASVGISPQYVCSVNVTYKFDHAKNEFIADQIDFAPNENV</sequence>
<comment type="caution">
    <text evidence="1">The sequence shown here is derived from an EMBL/GenBank/DDBJ whole genome shotgun (WGS) entry which is preliminary data.</text>
</comment>
<reference evidence="1 2" key="1">
    <citation type="submission" date="2017-01" db="EMBL/GenBank/DDBJ databases">
        <title>Genome analysis of Paenibacillus selenitrireducens ES3-24.</title>
        <authorList>
            <person name="Xu D."/>
            <person name="Yao R."/>
            <person name="Zheng S."/>
        </authorList>
    </citation>
    <scope>NUCLEOTIDE SEQUENCE [LARGE SCALE GENOMIC DNA]</scope>
    <source>
        <strain evidence="1 2">ES3-24</strain>
    </source>
</reference>
<dbReference type="EMBL" id="MSZX01000026">
    <property type="protein sequence ID" value="OPA72905.1"/>
    <property type="molecule type" value="Genomic_DNA"/>
</dbReference>
<name>A0A1T2WZA8_9BACL</name>
<keyword evidence="2" id="KW-1185">Reference proteome</keyword>
<dbReference type="RefSeq" id="WP_078503161.1">
    <property type="nucleotide sequence ID" value="NZ_MSZX01000026.1"/>
</dbReference>
<dbReference type="PROSITE" id="PS51257">
    <property type="entry name" value="PROKAR_LIPOPROTEIN"/>
    <property type="match status" value="1"/>
</dbReference>
<organism evidence="1 2">
    <name type="scientific">Paenibacillus selenitireducens</name>
    <dbReference type="NCBI Taxonomy" id="1324314"/>
    <lineage>
        <taxon>Bacteria</taxon>
        <taxon>Bacillati</taxon>
        <taxon>Bacillota</taxon>
        <taxon>Bacilli</taxon>
        <taxon>Bacillales</taxon>
        <taxon>Paenibacillaceae</taxon>
        <taxon>Paenibacillus</taxon>
    </lineage>
</organism>
<dbReference type="AlphaFoldDB" id="A0A1T2WZA8"/>
<evidence type="ECO:0000313" key="1">
    <source>
        <dbReference type="EMBL" id="OPA72905.1"/>
    </source>
</evidence>
<gene>
    <name evidence="1" type="ORF">BVG16_31530</name>
</gene>
<evidence type="ECO:0000313" key="2">
    <source>
        <dbReference type="Proteomes" id="UP000190188"/>
    </source>
</evidence>
<accession>A0A1T2WZA8</accession>
<protein>
    <submittedName>
        <fullName evidence="1">Uncharacterized protein</fullName>
    </submittedName>
</protein>
<dbReference type="Proteomes" id="UP000190188">
    <property type="component" value="Unassembled WGS sequence"/>
</dbReference>